<dbReference type="AlphaFoldDB" id="A0A7W0HMD5"/>
<reference evidence="10 11" key="1">
    <citation type="submission" date="2020-07" db="EMBL/GenBank/DDBJ databases">
        <title>Genomic Encyclopedia of Type Strains, Phase IV (KMG-IV): sequencing the most valuable type-strain genomes for metagenomic binning, comparative biology and taxonomic classification.</title>
        <authorList>
            <person name="Goeker M."/>
        </authorList>
    </citation>
    <scope>NUCLEOTIDE SEQUENCE [LARGE SCALE GENOMIC DNA]</scope>
    <source>
        <strain evidence="10 11">DSM 17721</strain>
    </source>
</reference>
<dbReference type="SUPFAM" id="SSF144217">
    <property type="entry name" value="CSL zinc finger"/>
    <property type="match status" value="1"/>
</dbReference>
<dbReference type="InterPro" id="IPR036671">
    <property type="entry name" value="DPH_MB_sf"/>
</dbReference>
<dbReference type="Pfam" id="PF00672">
    <property type="entry name" value="HAMP"/>
    <property type="match status" value="1"/>
</dbReference>
<dbReference type="PANTHER" id="PTHR45436">
    <property type="entry name" value="SENSOR HISTIDINE KINASE YKOH"/>
    <property type="match status" value="1"/>
</dbReference>
<dbReference type="PANTHER" id="PTHR45436:SF5">
    <property type="entry name" value="SENSOR HISTIDINE KINASE TRCS"/>
    <property type="match status" value="1"/>
</dbReference>
<keyword evidence="11" id="KW-1185">Reference proteome</keyword>
<evidence type="ECO:0000256" key="3">
    <source>
        <dbReference type="ARBA" id="ARBA00022553"/>
    </source>
</evidence>
<feature type="domain" description="HAMP" evidence="9">
    <location>
        <begin position="303"/>
        <end position="355"/>
    </location>
</feature>
<evidence type="ECO:0000313" key="11">
    <source>
        <dbReference type="Proteomes" id="UP000525298"/>
    </source>
</evidence>
<dbReference type="Gene3D" id="6.10.340.10">
    <property type="match status" value="1"/>
</dbReference>
<feature type="transmembrane region" description="Helical" evidence="8">
    <location>
        <begin position="280"/>
        <end position="302"/>
    </location>
</feature>
<proteinExistence type="predicted"/>
<dbReference type="PROSITE" id="PS50885">
    <property type="entry name" value="HAMP"/>
    <property type="match status" value="1"/>
</dbReference>
<keyword evidence="6" id="KW-0902">Two-component regulatory system</keyword>
<feature type="transmembrane region" description="Helical" evidence="8">
    <location>
        <begin position="114"/>
        <end position="134"/>
    </location>
</feature>
<keyword evidence="3" id="KW-0597">Phosphoprotein</keyword>
<evidence type="ECO:0000256" key="5">
    <source>
        <dbReference type="ARBA" id="ARBA00022777"/>
    </source>
</evidence>
<dbReference type="InterPro" id="IPR050428">
    <property type="entry name" value="TCS_sensor_his_kinase"/>
</dbReference>
<dbReference type="EMBL" id="JACDUS010000019">
    <property type="protein sequence ID" value="MBA2883187.1"/>
    <property type="molecule type" value="Genomic_DNA"/>
</dbReference>
<comment type="catalytic activity">
    <reaction evidence="1">
        <text>ATP + protein L-histidine = ADP + protein N-phospho-L-histidine.</text>
        <dbReference type="EC" id="2.7.13.3"/>
    </reaction>
</comment>
<dbReference type="InterPro" id="IPR003660">
    <property type="entry name" value="HAMP_dom"/>
</dbReference>
<comment type="caution">
    <text evidence="10">The sequence shown here is derived from an EMBL/GenBank/DDBJ whole genome shotgun (WGS) entry which is preliminary data.</text>
</comment>
<accession>A0A7W0HMD5</accession>
<dbReference type="GO" id="GO:0004673">
    <property type="term" value="F:protein histidine kinase activity"/>
    <property type="evidence" value="ECO:0007669"/>
    <property type="project" value="UniProtKB-EC"/>
</dbReference>
<keyword evidence="8" id="KW-0472">Membrane</keyword>
<feature type="compositionally biased region" description="Basic and acidic residues" evidence="7">
    <location>
        <begin position="81"/>
        <end position="94"/>
    </location>
</feature>
<evidence type="ECO:0000256" key="2">
    <source>
        <dbReference type="ARBA" id="ARBA00012438"/>
    </source>
</evidence>
<evidence type="ECO:0000256" key="1">
    <source>
        <dbReference type="ARBA" id="ARBA00000085"/>
    </source>
</evidence>
<dbReference type="GO" id="GO:0000160">
    <property type="term" value="P:phosphorelay signal transduction system"/>
    <property type="evidence" value="ECO:0007669"/>
    <property type="project" value="UniProtKB-KW"/>
</dbReference>
<dbReference type="GO" id="GO:0016020">
    <property type="term" value="C:membrane"/>
    <property type="evidence" value="ECO:0007669"/>
    <property type="project" value="InterPro"/>
</dbReference>
<sequence length="360" mass="39475">MAKGDRNMVIICEECGKRYKIDEEKLVKARTLFNCPNCKSAIEVLKPKQNVETIEPEQVSGDMLKDNSAAHGSFQTVGRNDTSEPQRPKPEWKTDPSSISAKSKSNGFTIGKKLLLVFIAFIVLAGSILTLVYMKFVPSLMHDQIDLRTYSISRSFSAAIHQPLLIKNYLRVNKTAETNAALPGVAYVSVLNKRGVVVAGILGDQDRFAPDFIERVKTSGFPKEISTQNRIPSGQRESATDFSVGGQEIHDVAVMIGDTGGEAHVGLFTADVDQAVRQSLVPLLIFLLVIAFLGGLCFLMVARTISRPIHLLSQAAEKISLGEIDMPIEVKGGGEISDLAASLERMRFSIKAAMKRLRRN</sequence>
<evidence type="ECO:0000256" key="7">
    <source>
        <dbReference type="SAM" id="MobiDB-lite"/>
    </source>
</evidence>
<organism evidence="10 11">
    <name type="scientific">Desulfosalsimonas propionicica</name>
    <dbReference type="NCBI Taxonomy" id="332175"/>
    <lineage>
        <taxon>Bacteria</taxon>
        <taxon>Pseudomonadati</taxon>
        <taxon>Thermodesulfobacteriota</taxon>
        <taxon>Desulfobacteria</taxon>
        <taxon>Desulfobacterales</taxon>
        <taxon>Desulfosalsimonadaceae</taxon>
        <taxon>Desulfosalsimonas</taxon>
    </lineage>
</organism>
<dbReference type="SUPFAM" id="SSF158472">
    <property type="entry name" value="HAMP domain-like"/>
    <property type="match status" value="1"/>
</dbReference>
<keyword evidence="8" id="KW-1133">Transmembrane helix</keyword>
<name>A0A7W0HMD5_9BACT</name>
<dbReference type="RefSeq" id="WP_181552820.1">
    <property type="nucleotide sequence ID" value="NZ_JACDUS010000019.1"/>
</dbReference>
<dbReference type="Pfam" id="PF13717">
    <property type="entry name" value="Zn_ribbon_4"/>
    <property type="match status" value="1"/>
</dbReference>
<dbReference type="SMART" id="SM00304">
    <property type="entry name" value="HAMP"/>
    <property type="match status" value="1"/>
</dbReference>
<keyword evidence="5" id="KW-0418">Kinase</keyword>
<evidence type="ECO:0000313" key="10">
    <source>
        <dbReference type="EMBL" id="MBA2883187.1"/>
    </source>
</evidence>
<protein>
    <recommendedName>
        <fullName evidence="2">histidine kinase</fullName>
        <ecNumber evidence="2">2.7.13.3</ecNumber>
    </recommendedName>
</protein>
<keyword evidence="10" id="KW-0804">Transcription</keyword>
<evidence type="ECO:0000256" key="6">
    <source>
        <dbReference type="ARBA" id="ARBA00023012"/>
    </source>
</evidence>
<evidence type="ECO:0000259" key="9">
    <source>
        <dbReference type="PROSITE" id="PS50885"/>
    </source>
</evidence>
<keyword evidence="4" id="KW-0808">Transferase</keyword>
<dbReference type="EC" id="2.7.13.3" evidence="2"/>
<gene>
    <name evidence="10" type="ORF">HNR65_003549</name>
</gene>
<dbReference type="InterPro" id="IPR011723">
    <property type="entry name" value="Znf/thioredoxin_put"/>
</dbReference>
<dbReference type="CDD" id="cd06225">
    <property type="entry name" value="HAMP"/>
    <property type="match status" value="1"/>
</dbReference>
<dbReference type="GO" id="GO:0000428">
    <property type="term" value="C:DNA-directed RNA polymerase complex"/>
    <property type="evidence" value="ECO:0007669"/>
    <property type="project" value="UniProtKB-KW"/>
</dbReference>
<dbReference type="Proteomes" id="UP000525298">
    <property type="component" value="Unassembled WGS sequence"/>
</dbReference>
<feature type="region of interest" description="Disordered" evidence="7">
    <location>
        <begin position="73"/>
        <end position="101"/>
    </location>
</feature>
<evidence type="ECO:0000256" key="4">
    <source>
        <dbReference type="ARBA" id="ARBA00022679"/>
    </source>
</evidence>
<evidence type="ECO:0000256" key="8">
    <source>
        <dbReference type="SAM" id="Phobius"/>
    </source>
</evidence>
<keyword evidence="10" id="KW-0240">DNA-directed RNA polymerase</keyword>
<keyword evidence="8" id="KW-0812">Transmembrane</keyword>